<dbReference type="GO" id="GO:0046872">
    <property type="term" value="F:metal ion binding"/>
    <property type="evidence" value="ECO:0007669"/>
    <property type="project" value="UniProtKB-KW"/>
</dbReference>
<dbReference type="GO" id="GO:0009231">
    <property type="term" value="P:riboflavin biosynthetic process"/>
    <property type="evidence" value="ECO:0007669"/>
    <property type="project" value="UniProtKB-UniPathway"/>
</dbReference>
<keyword evidence="5" id="KW-0686">Riboflavin biosynthesis</keyword>
<accession>A0A399J6N3</accession>
<dbReference type="Pfam" id="PF00926">
    <property type="entry name" value="DHBP_synthase"/>
    <property type="match status" value="1"/>
</dbReference>
<evidence type="ECO:0000256" key="5">
    <source>
        <dbReference type="ARBA" id="ARBA00022619"/>
    </source>
</evidence>
<name>A0A399J6N3_9RHOB</name>
<comment type="caution">
    <text evidence="7">The sequence shown here is derived from an EMBL/GenBank/DDBJ whole genome shotgun (WGS) entry which is preliminary data.</text>
</comment>
<dbReference type="EC" id="4.1.99.12" evidence="3"/>
<dbReference type="PANTHER" id="PTHR21327">
    <property type="entry name" value="GTP CYCLOHYDROLASE II-RELATED"/>
    <property type="match status" value="1"/>
</dbReference>
<evidence type="ECO:0000256" key="4">
    <source>
        <dbReference type="ARBA" id="ARBA00018836"/>
    </source>
</evidence>
<organism evidence="7 8">
    <name type="scientific">Pseudooceanicola sediminis</name>
    <dbReference type="NCBI Taxonomy" id="2211117"/>
    <lineage>
        <taxon>Bacteria</taxon>
        <taxon>Pseudomonadati</taxon>
        <taxon>Pseudomonadota</taxon>
        <taxon>Alphaproteobacteria</taxon>
        <taxon>Rhodobacterales</taxon>
        <taxon>Paracoccaceae</taxon>
        <taxon>Pseudooceanicola</taxon>
    </lineage>
</organism>
<sequence length="202" mass="21033">MVLQYMEFHHKIALTDEMSAACDALVEGRMVVLAGTRAGPVVMMAAGAITPRSVNFMAREARGLLGMALTPRKAAMLGLSLQPRRGAAERPLYTVSIEAREGVETGISSADRARTIRAATECETGDMIVTPGHIFPQISEGDTRGQADCALALLRAAGLPPVAALCSMIGAEGATPSDTEARAFAAAHGLVCVDAMTIAPLV</sequence>
<dbReference type="GO" id="GO:0008686">
    <property type="term" value="F:3,4-dihydroxy-2-butanone-4-phosphate synthase activity"/>
    <property type="evidence" value="ECO:0007669"/>
    <property type="project" value="UniProtKB-EC"/>
</dbReference>
<protein>
    <recommendedName>
        <fullName evidence="4">3,4-dihydroxy-2-butanone 4-phosphate synthase</fullName>
        <ecNumber evidence="3">4.1.99.12</ecNumber>
    </recommendedName>
</protein>
<dbReference type="PANTHER" id="PTHR21327:SF18">
    <property type="entry name" value="3,4-DIHYDROXY-2-BUTANONE 4-PHOSPHATE SYNTHASE"/>
    <property type="match status" value="1"/>
</dbReference>
<comment type="function">
    <text evidence="1">Catalyzes the conversion of D-ribulose 5-phosphate to formate and 3,4-dihydroxy-2-butanone 4-phosphate.</text>
</comment>
<dbReference type="Gene3D" id="3.90.870.10">
    <property type="entry name" value="DHBP synthase"/>
    <property type="match status" value="1"/>
</dbReference>
<dbReference type="Proteomes" id="UP000265848">
    <property type="component" value="Unassembled WGS sequence"/>
</dbReference>
<gene>
    <name evidence="7" type="ORF">DL237_05755</name>
</gene>
<dbReference type="InterPro" id="IPR000422">
    <property type="entry name" value="DHBP_synthase_RibB"/>
</dbReference>
<evidence type="ECO:0000313" key="7">
    <source>
        <dbReference type="EMBL" id="RII39652.1"/>
    </source>
</evidence>
<dbReference type="EMBL" id="QWJJ01000004">
    <property type="protein sequence ID" value="RII39652.1"/>
    <property type="molecule type" value="Genomic_DNA"/>
</dbReference>
<evidence type="ECO:0000256" key="1">
    <source>
        <dbReference type="ARBA" id="ARBA00002284"/>
    </source>
</evidence>
<dbReference type="AlphaFoldDB" id="A0A399J6N3"/>
<evidence type="ECO:0000256" key="3">
    <source>
        <dbReference type="ARBA" id="ARBA00012153"/>
    </source>
</evidence>
<keyword evidence="8" id="KW-1185">Reference proteome</keyword>
<dbReference type="UniPathway" id="UPA00275">
    <property type="reaction ID" value="UER00399"/>
</dbReference>
<evidence type="ECO:0000313" key="8">
    <source>
        <dbReference type="Proteomes" id="UP000265848"/>
    </source>
</evidence>
<evidence type="ECO:0000256" key="2">
    <source>
        <dbReference type="ARBA" id="ARBA00004904"/>
    </source>
</evidence>
<dbReference type="GO" id="GO:0005829">
    <property type="term" value="C:cytosol"/>
    <property type="evidence" value="ECO:0007669"/>
    <property type="project" value="TreeGrafter"/>
</dbReference>
<proteinExistence type="predicted"/>
<dbReference type="InterPro" id="IPR017945">
    <property type="entry name" value="DHBP_synth_RibB-like_a/b_dom"/>
</dbReference>
<comment type="pathway">
    <text evidence="2">Cofactor biosynthesis; riboflavin biosynthesis; 2-hydroxy-3-oxobutyl phosphate from D-ribulose 5-phosphate: step 1/1.</text>
</comment>
<evidence type="ECO:0000256" key="6">
    <source>
        <dbReference type="ARBA" id="ARBA00022723"/>
    </source>
</evidence>
<keyword evidence="6" id="KW-0479">Metal-binding</keyword>
<reference evidence="7 8" key="1">
    <citation type="submission" date="2018-08" db="EMBL/GenBank/DDBJ databases">
        <title>Pseudooceanicola sediminis CY03 in the family Rhodobacteracea.</title>
        <authorList>
            <person name="Zhang Y.-J."/>
        </authorList>
    </citation>
    <scope>NUCLEOTIDE SEQUENCE [LARGE SCALE GENOMIC DNA]</scope>
    <source>
        <strain evidence="7 8">CY03</strain>
    </source>
</reference>
<dbReference type="SUPFAM" id="SSF55821">
    <property type="entry name" value="YrdC/RibB"/>
    <property type="match status" value="1"/>
</dbReference>